<dbReference type="InterPro" id="IPR036291">
    <property type="entry name" value="NAD(P)-bd_dom_sf"/>
</dbReference>
<keyword evidence="1" id="KW-0560">Oxidoreductase</keyword>
<dbReference type="Proteomes" id="UP000324767">
    <property type="component" value="Unassembled WGS sequence"/>
</dbReference>
<dbReference type="AlphaFoldDB" id="A0A5M8PUF2"/>
<proteinExistence type="inferred from homology"/>
<feature type="domain" description="NAD-dependent epimerase/dehydratase" evidence="3">
    <location>
        <begin position="18"/>
        <end position="269"/>
    </location>
</feature>
<comment type="caution">
    <text evidence="4">The sequence shown here is derived from an EMBL/GenBank/DDBJ whole genome shotgun (WGS) entry which is preliminary data.</text>
</comment>
<dbReference type="FunFam" id="3.40.50.720:FF:000426">
    <property type="entry name" value="Aldehyde reductase 2"/>
    <property type="match status" value="1"/>
</dbReference>
<comment type="similarity">
    <text evidence="2">Belongs to the NAD(P)-dependent epimerase/dehydratase family. Dihydroflavonol-4-reductase subfamily.</text>
</comment>
<dbReference type="PANTHER" id="PTHR10366">
    <property type="entry name" value="NAD DEPENDENT EPIMERASE/DEHYDRATASE"/>
    <property type="match status" value="1"/>
</dbReference>
<evidence type="ECO:0000259" key="3">
    <source>
        <dbReference type="Pfam" id="PF01370"/>
    </source>
</evidence>
<dbReference type="EMBL" id="VXIT01000005">
    <property type="protein sequence ID" value="KAA6412669.1"/>
    <property type="molecule type" value="Genomic_DNA"/>
</dbReference>
<organism evidence="4 5">
    <name type="scientific">Lasallia pustulata</name>
    <dbReference type="NCBI Taxonomy" id="136370"/>
    <lineage>
        <taxon>Eukaryota</taxon>
        <taxon>Fungi</taxon>
        <taxon>Dikarya</taxon>
        <taxon>Ascomycota</taxon>
        <taxon>Pezizomycotina</taxon>
        <taxon>Lecanoromycetes</taxon>
        <taxon>OSLEUM clade</taxon>
        <taxon>Umbilicariomycetidae</taxon>
        <taxon>Umbilicariales</taxon>
        <taxon>Umbilicariaceae</taxon>
        <taxon>Lasallia</taxon>
    </lineage>
</organism>
<sequence length="344" mass="37325">MGSIEKTTNTAIAPNSLVLVTGVNGFIASHVADQLLAAGYRVRGTVRDTAKAHWINEFFDQRHGKGVFDTVAVGDMAQDGAFDEAVKGVSGVAHVASVMTYSPDPNAVIPQTIAGTVSVLASAAKEPSVKRVVYTSSSTAAVTPVPNVEFSVDETTWNESAVKAAWEPPPYPPGHEYAVYCSSKTEAERAAWQFVRENKPNFVLNTILPNANFGQILDPKNQTGSTAGMVRDLFHGNVTAFIKLLPPTWFVDVKDTARLHVASLANPSVQNERIFAFAAPYNWNDLLAVFRRLYPDRTFIEDFPDLGRDLCKVPNARAAELLKESGQPGWTSMEASVKENTQGL</sequence>
<protein>
    <submittedName>
        <fullName evidence="4">Aldehyde reductase II</fullName>
    </submittedName>
</protein>
<evidence type="ECO:0000313" key="4">
    <source>
        <dbReference type="EMBL" id="KAA6412669.1"/>
    </source>
</evidence>
<gene>
    <name evidence="4" type="ORF">FRX48_03661</name>
</gene>
<accession>A0A5M8PUF2</accession>
<dbReference type="SUPFAM" id="SSF51735">
    <property type="entry name" value="NAD(P)-binding Rossmann-fold domains"/>
    <property type="match status" value="1"/>
</dbReference>
<evidence type="ECO:0000256" key="1">
    <source>
        <dbReference type="ARBA" id="ARBA00023002"/>
    </source>
</evidence>
<evidence type="ECO:0000313" key="5">
    <source>
        <dbReference type="Proteomes" id="UP000324767"/>
    </source>
</evidence>
<dbReference type="PANTHER" id="PTHR10366:SF562">
    <property type="entry name" value="ALDEHYDE REDUCTASE II (AFU_ORTHOLOGUE AFUA_1G11360)"/>
    <property type="match status" value="1"/>
</dbReference>
<name>A0A5M8PUF2_9LECA</name>
<reference evidence="4 5" key="1">
    <citation type="submission" date="2019-09" db="EMBL/GenBank/DDBJ databases">
        <title>The hologenome of the rock-dwelling lichen Lasallia pustulata.</title>
        <authorList>
            <person name="Greshake Tzovaras B."/>
            <person name="Segers F."/>
            <person name="Bicker A."/>
            <person name="Dal Grande F."/>
            <person name="Otte J."/>
            <person name="Hankeln T."/>
            <person name="Schmitt I."/>
            <person name="Ebersberger I."/>
        </authorList>
    </citation>
    <scope>NUCLEOTIDE SEQUENCE [LARGE SCALE GENOMIC DNA]</scope>
    <source>
        <strain evidence="4">A1-1</strain>
    </source>
</reference>
<dbReference type="GO" id="GO:0016616">
    <property type="term" value="F:oxidoreductase activity, acting on the CH-OH group of donors, NAD or NADP as acceptor"/>
    <property type="evidence" value="ECO:0007669"/>
    <property type="project" value="TreeGrafter"/>
</dbReference>
<dbReference type="InterPro" id="IPR050425">
    <property type="entry name" value="NAD(P)_dehydrat-like"/>
</dbReference>
<evidence type="ECO:0000256" key="2">
    <source>
        <dbReference type="ARBA" id="ARBA00023445"/>
    </source>
</evidence>
<dbReference type="InterPro" id="IPR001509">
    <property type="entry name" value="Epimerase_deHydtase"/>
</dbReference>
<dbReference type="Gene3D" id="3.40.50.720">
    <property type="entry name" value="NAD(P)-binding Rossmann-like Domain"/>
    <property type="match status" value="1"/>
</dbReference>
<dbReference type="Pfam" id="PF01370">
    <property type="entry name" value="Epimerase"/>
    <property type="match status" value="1"/>
</dbReference>
<dbReference type="OrthoDB" id="2735536at2759"/>